<accession>A0A179UMI9</accession>
<proteinExistence type="predicted"/>
<keyword evidence="2" id="KW-1185">Reference proteome</keyword>
<gene>
    <name evidence="1" type="ORF">BDBG_17004</name>
</gene>
<dbReference type="RefSeq" id="XP_031578242.1">
    <property type="nucleotide sequence ID" value="XM_031724829.1"/>
</dbReference>
<name>A0A179UMI9_BLAGS</name>
<sequence length="77" mass="9325">MTENIQIDTYKCLNYQVVKESKKELEFSETTEKMMMKFLHDEIYINYEMPHEILTDNNVNLVEEAVRHFMMSKSTRL</sequence>
<dbReference type="GeneID" id="8500793"/>
<dbReference type="AlphaFoldDB" id="A0A179UMI9"/>
<protein>
    <submittedName>
        <fullName evidence="1">Uncharacterized protein</fullName>
    </submittedName>
</protein>
<evidence type="ECO:0000313" key="2">
    <source>
        <dbReference type="Proteomes" id="UP000002038"/>
    </source>
</evidence>
<dbReference type="Proteomes" id="UP000002038">
    <property type="component" value="Unassembled WGS sequence"/>
</dbReference>
<dbReference type="VEuPathDB" id="FungiDB:BDBG_17004"/>
<reference evidence="2" key="1">
    <citation type="journal article" date="2015" name="PLoS Genet.">
        <title>The dynamic genome and transcriptome of the human fungal pathogen Blastomyces and close relative Emmonsia.</title>
        <authorList>
            <person name="Munoz J.F."/>
            <person name="Gauthier G.M."/>
            <person name="Desjardins C.A."/>
            <person name="Gallo J.E."/>
            <person name="Holder J."/>
            <person name="Sullivan T.D."/>
            <person name="Marty A.J."/>
            <person name="Carmen J.C."/>
            <person name="Chen Z."/>
            <person name="Ding L."/>
            <person name="Gujja S."/>
            <person name="Magrini V."/>
            <person name="Misas E."/>
            <person name="Mitreva M."/>
            <person name="Priest M."/>
            <person name="Saif S."/>
            <person name="Whiston E.A."/>
            <person name="Young S."/>
            <person name="Zeng Q."/>
            <person name="Goldman W.E."/>
            <person name="Mardis E.R."/>
            <person name="Taylor J.W."/>
            <person name="McEwen J.G."/>
            <person name="Clay O.K."/>
            <person name="Klein B.S."/>
            <person name="Cuomo C.A."/>
        </authorList>
    </citation>
    <scope>NUCLEOTIDE SEQUENCE [LARGE SCALE GENOMIC DNA]</scope>
    <source>
        <strain evidence="2">SLH14081</strain>
    </source>
</reference>
<dbReference type="EMBL" id="GG657454">
    <property type="protein sequence ID" value="OAT08357.1"/>
    <property type="molecule type" value="Genomic_DNA"/>
</dbReference>
<organism evidence="1 2">
    <name type="scientific">Blastomyces gilchristii (strain SLH14081)</name>
    <name type="common">Blastomyces dermatitidis</name>
    <dbReference type="NCBI Taxonomy" id="559298"/>
    <lineage>
        <taxon>Eukaryota</taxon>
        <taxon>Fungi</taxon>
        <taxon>Dikarya</taxon>
        <taxon>Ascomycota</taxon>
        <taxon>Pezizomycotina</taxon>
        <taxon>Eurotiomycetes</taxon>
        <taxon>Eurotiomycetidae</taxon>
        <taxon>Onygenales</taxon>
        <taxon>Ajellomycetaceae</taxon>
        <taxon>Blastomyces</taxon>
    </lineage>
</organism>
<evidence type="ECO:0000313" key="1">
    <source>
        <dbReference type="EMBL" id="OAT08357.1"/>
    </source>
</evidence>
<dbReference type="KEGG" id="bgh:BDBG_17004"/>